<dbReference type="SUPFAM" id="SSF55961">
    <property type="entry name" value="Bet v1-like"/>
    <property type="match status" value="1"/>
</dbReference>
<comment type="similarity">
    <text evidence="1">Belongs to the AHA1 family.</text>
</comment>
<comment type="caution">
    <text evidence="3">The sequence shown here is derived from an EMBL/GenBank/DDBJ whole genome shotgun (WGS) entry which is preliminary data.</text>
</comment>
<dbReference type="InterPro" id="IPR023393">
    <property type="entry name" value="START-like_dom_sf"/>
</dbReference>
<dbReference type="CDD" id="cd07814">
    <property type="entry name" value="SRPBCC_CalC_Aha1-like"/>
    <property type="match status" value="1"/>
</dbReference>
<proteinExistence type="inferred from homology"/>
<dbReference type="EMBL" id="JBHTHU010000001">
    <property type="protein sequence ID" value="MFD0748851.1"/>
    <property type="molecule type" value="Genomic_DNA"/>
</dbReference>
<dbReference type="RefSeq" id="WP_377096728.1">
    <property type="nucleotide sequence ID" value="NZ_JBHTHU010000001.1"/>
</dbReference>
<organism evidence="3 4">
    <name type="scientific">Mucilaginibacter calamicampi</name>
    <dbReference type="NCBI Taxonomy" id="1302352"/>
    <lineage>
        <taxon>Bacteria</taxon>
        <taxon>Pseudomonadati</taxon>
        <taxon>Bacteroidota</taxon>
        <taxon>Sphingobacteriia</taxon>
        <taxon>Sphingobacteriales</taxon>
        <taxon>Sphingobacteriaceae</taxon>
        <taxon>Mucilaginibacter</taxon>
    </lineage>
</organism>
<gene>
    <name evidence="3" type="ORF">ACFQZS_01775</name>
</gene>
<name>A0ABW2YS01_9SPHI</name>
<evidence type="ECO:0000256" key="1">
    <source>
        <dbReference type="ARBA" id="ARBA00006817"/>
    </source>
</evidence>
<evidence type="ECO:0000313" key="4">
    <source>
        <dbReference type="Proteomes" id="UP001596958"/>
    </source>
</evidence>
<dbReference type="Gene3D" id="3.30.530.20">
    <property type="match status" value="1"/>
</dbReference>
<sequence length="146" mass="16683">MEKLHFKILINAPREKVWKTTLDDATYREWTSAFMEGSYAVTDWQKGSKALFLGPGGTDGMVSRIEENIPNEFLSIEHLGEIKDGVEDTTSDKVKQWAGAHENYTLKTVNGQTEFSVDCDMADDYVDMFKEIWPKALNKLKEIAER</sequence>
<evidence type="ECO:0000259" key="2">
    <source>
        <dbReference type="Pfam" id="PF08327"/>
    </source>
</evidence>
<evidence type="ECO:0000313" key="3">
    <source>
        <dbReference type="EMBL" id="MFD0748851.1"/>
    </source>
</evidence>
<feature type="domain" description="Activator of Hsp90 ATPase homologue 1/2-like C-terminal" evidence="2">
    <location>
        <begin position="11"/>
        <end position="145"/>
    </location>
</feature>
<keyword evidence="4" id="KW-1185">Reference proteome</keyword>
<accession>A0ABW2YS01</accession>
<dbReference type="Proteomes" id="UP001596958">
    <property type="component" value="Unassembled WGS sequence"/>
</dbReference>
<reference evidence="4" key="1">
    <citation type="journal article" date="2019" name="Int. J. Syst. Evol. Microbiol.">
        <title>The Global Catalogue of Microorganisms (GCM) 10K type strain sequencing project: providing services to taxonomists for standard genome sequencing and annotation.</title>
        <authorList>
            <consortium name="The Broad Institute Genomics Platform"/>
            <consortium name="The Broad Institute Genome Sequencing Center for Infectious Disease"/>
            <person name="Wu L."/>
            <person name="Ma J."/>
        </authorList>
    </citation>
    <scope>NUCLEOTIDE SEQUENCE [LARGE SCALE GENOMIC DNA]</scope>
    <source>
        <strain evidence="4">CCUG 63418</strain>
    </source>
</reference>
<protein>
    <submittedName>
        <fullName evidence="3">SRPBCC domain-containing protein</fullName>
    </submittedName>
</protein>
<dbReference type="Pfam" id="PF08327">
    <property type="entry name" value="AHSA1"/>
    <property type="match status" value="1"/>
</dbReference>
<dbReference type="InterPro" id="IPR013538">
    <property type="entry name" value="ASHA1/2-like_C"/>
</dbReference>